<reference evidence="3 4" key="1">
    <citation type="submission" date="2017-07" db="EMBL/GenBank/DDBJ databases">
        <authorList>
            <person name="Sun Z.S."/>
            <person name="Albrecht U."/>
            <person name="Echele G."/>
            <person name="Lee C.C."/>
        </authorList>
    </citation>
    <scope>NUCLEOTIDE SEQUENCE [LARGE SCALE GENOMIC DNA]</scope>
    <source>
        <strain evidence="3 4">CGMCC 1.12710</strain>
    </source>
</reference>
<evidence type="ECO:0000313" key="4">
    <source>
        <dbReference type="Proteomes" id="UP000198346"/>
    </source>
</evidence>
<feature type="chain" id="PRO_5012624912" evidence="2">
    <location>
        <begin position="21"/>
        <end position="239"/>
    </location>
</feature>
<dbReference type="Proteomes" id="UP000198346">
    <property type="component" value="Unassembled WGS sequence"/>
</dbReference>
<sequence length="239" mass="25791">MRGALRIGGRRLSSSRPALAAPCSLPPAACPIPEFFRLCVEFPPRKNKDLTEKRGKLSPPVGPAPYWAHENARAFPFPPSRARPPGRAGAARRPGPGGDSVRNAARRIVRNRAGARAGAERARTPARSFRTKRKRPFGRGDGGRDESDPGPARRRCALRRARHDGERMGSDPGSAAQHFMLRSVRDDGNSAESDAGSGQRRCAPRSAREDGRPSAWRTGTSGGLSCGRISCARRRGCRG</sequence>
<evidence type="ECO:0000313" key="3">
    <source>
        <dbReference type="EMBL" id="SNT72019.1"/>
    </source>
</evidence>
<feature type="region of interest" description="Disordered" evidence="1">
    <location>
        <begin position="74"/>
        <end position="154"/>
    </location>
</feature>
<organism evidence="3 4">
    <name type="scientific">Amphiplicatus metriothermophilus</name>
    <dbReference type="NCBI Taxonomy" id="1519374"/>
    <lineage>
        <taxon>Bacteria</taxon>
        <taxon>Pseudomonadati</taxon>
        <taxon>Pseudomonadota</taxon>
        <taxon>Alphaproteobacteria</taxon>
        <taxon>Parvularculales</taxon>
        <taxon>Parvularculaceae</taxon>
        <taxon>Amphiplicatus</taxon>
    </lineage>
</organism>
<keyword evidence="2" id="KW-0732">Signal</keyword>
<dbReference type="EMBL" id="FZQA01000002">
    <property type="protein sequence ID" value="SNT72019.1"/>
    <property type="molecule type" value="Genomic_DNA"/>
</dbReference>
<gene>
    <name evidence="3" type="ORF">SAMN06297382_1042</name>
</gene>
<feature type="region of interest" description="Disordered" evidence="1">
    <location>
        <begin position="185"/>
        <end position="222"/>
    </location>
</feature>
<accession>A0A239PNX5</accession>
<dbReference type="AlphaFoldDB" id="A0A239PNX5"/>
<evidence type="ECO:0000256" key="1">
    <source>
        <dbReference type="SAM" id="MobiDB-lite"/>
    </source>
</evidence>
<feature type="compositionally biased region" description="Low complexity" evidence="1">
    <location>
        <begin position="83"/>
        <end position="94"/>
    </location>
</feature>
<keyword evidence="4" id="KW-1185">Reference proteome</keyword>
<feature type="signal peptide" evidence="2">
    <location>
        <begin position="1"/>
        <end position="20"/>
    </location>
</feature>
<proteinExistence type="predicted"/>
<evidence type="ECO:0000256" key="2">
    <source>
        <dbReference type="SAM" id="SignalP"/>
    </source>
</evidence>
<name>A0A239PNX5_9PROT</name>
<protein>
    <submittedName>
        <fullName evidence="3">Uncharacterized protein</fullName>
    </submittedName>
</protein>